<proteinExistence type="predicted"/>
<name>A0AAV5KQP9_9ROSI</name>
<dbReference type="AlphaFoldDB" id="A0AAV5KQP9"/>
<evidence type="ECO:0000256" key="4">
    <source>
        <dbReference type="ARBA" id="ARBA00023163"/>
    </source>
</evidence>
<gene>
    <name evidence="7" type="ORF">SLEP1_g36185</name>
</gene>
<dbReference type="Proteomes" id="UP001054252">
    <property type="component" value="Unassembled WGS sequence"/>
</dbReference>
<accession>A0AAV5KQP9</accession>
<keyword evidence="5" id="KW-0539">Nucleus</keyword>
<dbReference type="GO" id="GO:0005634">
    <property type="term" value="C:nucleus"/>
    <property type="evidence" value="ECO:0007669"/>
    <property type="project" value="UniProtKB-SubCell"/>
</dbReference>
<evidence type="ECO:0000256" key="1">
    <source>
        <dbReference type="ARBA" id="ARBA00004123"/>
    </source>
</evidence>
<dbReference type="InterPro" id="IPR003340">
    <property type="entry name" value="B3_DNA-bd"/>
</dbReference>
<dbReference type="EMBL" id="BPVZ01000074">
    <property type="protein sequence ID" value="GKV26976.1"/>
    <property type="molecule type" value="Genomic_DNA"/>
</dbReference>
<keyword evidence="2" id="KW-0805">Transcription regulation</keyword>
<evidence type="ECO:0000313" key="7">
    <source>
        <dbReference type="EMBL" id="GKV26976.1"/>
    </source>
</evidence>
<evidence type="ECO:0000313" key="8">
    <source>
        <dbReference type="Proteomes" id="UP001054252"/>
    </source>
</evidence>
<comment type="subcellular location">
    <subcellularLocation>
        <location evidence="1">Nucleus</location>
    </subcellularLocation>
</comment>
<sequence length="236" mass="26645">MENLMEVLRTRAVTRCAIASGRVSASNRHFDEEMPRIQPGQNSRPFLARDMHGRRIYHLKYNRRMVGPRPKQTITGLRRFFQEHGLQPGDLITLYKEEGNEIFVGVLIGCGEEGVDRSGTSQATTSQERKSGWGGEQSDSYGDLLMDRIGEGRRGTDDRWNGRKEDLVSNRAVVMRPSGRLQTKESREVGGVIEQRGCRLSAPNPLISRLQPCAALFPLPLLFSSDYISFFQISFV</sequence>
<keyword evidence="8" id="KW-1185">Reference proteome</keyword>
<evidence type="ECO:0000256" key="2">
    <source>
        <dbReference type="ARBA" id="ARBA00023015"/>
    </source>
</evidence>
<keyword evidence="4" id="KW-0804">Transcription</keyword>
<feature type="region of interest" description="Disordered" evidence="6">
    <location>
        <begin position="115"/>
        <end position="141"/>
    </location>
</feature>
<dbReference type="CDD" id="cd10017">
    <property type="entry name" value="B3_DNA"/>
    <property type="match status" value="1"/>
</dbReference>
<dbReference type="InterPro" id="IPR015300">
    <property type="entry name" value="DNA-bd_pseudobarrel_sf"/>
</dbReference>
<dbReference type="GO" id="GO:0003677">
    <property type="term" value="F:DNA binding"/>
    <property type="evidence" value="ECO:0007669"/>
    <property type="project" value="UniProtKB-KW"/>
</dbReference>
<dbReference type="Gene3D" id="2.40.330.10">
    <property type="entry name" value="DNA-binding pseudobarrel domain"/>
    <property type="match status" value="1"/>
</dbReference>
<evidence type="ECO:0000256" key="6">
    <source>
        <dbReference type="SAM" id="MobiDB-lite"/>
    </source>
</evidence>
<evidence type="ECO:0000256" key="5">
    <source>
        <dbReference type="ARBA" id="ARBA00023242"/>
    </source>
</evidence>
<comment type="caution">
    <text evidence="7">The sequence shown here is derived from an EMBL/GenBank/DDBJ whole genome shotgun (WGS) entry which is preliminary data.</text>
</comment>
<evidence type="ECO:0000256" key="3">
    <source>
        <dbReference type="ARBA" id="ARBA00023125"/>
    </source>
</evidence>
<organism evidence="7 8">
    <name type="scientific">Rubroshorea leprosula</name>
    <dbReference type="NCBI Taxonomy" id="152421"/>
    <lineage>
        <taxon>Eukaryota</taxon>
        <taxon>Viridiplantae</taxon>
        <taxon>Streptophyta</taxon>
        <taxon>Embryophyta</taxon>
        <taxon>Tracheophyta</taxon>
        <taxon>Spermatophyta</taxon>
        <taxon>Magnoliopsida</taxon>
        <taxon>eudicotyledons</taxon>
        <taxon>Gunneridae</taxon>
        <taxon>Pentapetalae</taxon>
        <taxon>rosids</taxon>
        <taxon>malvids</taxon>
        <taxon>Malvales</taxon>
        <taxon>Dipterocarpaceae</taxon>
        <taxon>Rubroshorea</taxon>
    </lineage>
</organism>
<keyword evidence="3" id="KW-0238">DNA-binding</keyword>
<reference evidence="7 8" key="1">
    <citation type="journal article" date="2021" name="Commun. Biol.">
        <title>The genome of Shorea leprosula (Dipterocarpaceae) highlights the ecological relevance of drought in aseasonal tropical rainforests.</title>
        <authorList>
            <person name="Ng K.K.S."/>
            <person name="Kobayashi M.J."/>
            <person name="Fawcett J.A."/>
            <person name="Hatakeyama M."/>
            <person name="Paape T."/>
            <person name="Ng C.H."/>
            <person name="Ang C.C."/>
            <person name="Tnah L.H."/>
            <person name="Lee C.T."/>
            <person name="Nishiyama T."/>
            <person name="Sese J."/>
            <person name="O'Brien M.J."/>
            <person name="Copetti D."/>
            <person name="Mohd Noor M.I."/>
            <person name="Ong R.C."/>
            <person name="Putra M."/>
            <person name="Sireger I.Z."/>
            <person name="Indrioko S."/>
            <person name="Kosugi Y."/>
            <person name="Izuno A."/>
            <person name="Isagi Y."/>
            <person name="Lee S.L."/>
            <person name="Shimizu K.K."/>
        </authorList>
    </citation>
    <scope>NUCLEOTIDE SEQUENCE [LARGE SCALE GENOMIC DNA]</scope>
    <source>
        <strain evidence="7">214</strain>
    </source>
</reference>
<protein>
    <submittedName>
        <fullName evidence="7">Uncharacterized protein</fullName>
    </submittedName>
</protein>